<sequence>MLVSQIYLMTDNRRLTMTVKIEKYHILFYGGPEGYASSRSMILLYDDEGRMSACLRFCDAGMIYENDSEKEGVVYMHLPSHMFSSVVDVIRNEEPLYVYFAFGRGFLSTSMEPVGEGE</sequence>
<dbReference type="EMBL" id="CP000607">
    <property type="protein sequence ID" value="ABP36852.1"/>
    <property type="molecule type" value="Genomic_DNA"/>
</dbReference>
<dbReference type="HOGENOM" id="CLU_2071030_0_0_10"/>
<organism evidence="1">
    <name type="scientific">Chlorobium phaeovibrioides (strain DSM 265 / 1930)</name>
    <name type="common">Prosthecochloris vibrioformis (strain DSM 265)</name>
    <dbReference type="NCBI Taxonomy" id="290318"/>
    <lineage>
        <taxon>Bacteria</taxon>
        <taxon>Pseudomonadati</taxon>
        <taxon>Chlorobiota</taxon>
        <taxon>Chlorobiia</taxon>
        <taxon>Chlorobiales</taxon>
        <taxon>Chlorobiaceae</taxon>
        <taxon>Chlorobium/Pelodictyon group</taxon>
        <taxon>Chlorobium</taxon>
    </lineage>
</organism>
<dbReference type="KEGG" id="pvi:Cvib_0837"/>
<dbReference type="AlphaFoldDB" id="A4SEE3"/>
<protein>
    <submittedName>
        <fullName evidence="1">Uncharacterized protein</fullName>
    </submittedName>
</protein>
<name>A4SEE3_CHLPM</name>
<gene>
    <name evidence="1" type="ordered locus">Cvib_0837</name>
</gene>
<reference evidence="1" key="1">
    <citation type="submission" date="2007-03" db="EMBL/GenBank/DDBJ databases">
        <title>Complete sequence of Prosthecochloris vibrioformis DSM 265.</title>
        <authorList>
            <consortium name="US DOE Joint Genome Institute"/>
            <person name="Copeland A."/>
            <person name="Lucas S."/>
            <person name="Lapidus A."/>
            <person name="Barry K."/>
            <person name="Detter J.C."/>
            <person name="Glavina del Rio T."/>
            <person name="Hammon N."/>
            <person name="Israni S."/>
            <person name="Pitluck S."/>
            <person name="Schmutz J."/>
            <person name="Larimer F."/>
            <person name="Land M."/>
            <person name="Hauser L."/>
            <person name="Mikhailova N."/>
            <person name="Li T."/>
            <person name="Overmann J."/>
            <person name="Schuster S.C."/>
            <person name="Bryant D.A."/>
            <person name="Richardson P."/>
        </authorList>
    </citation>
    <scope>NUCLEOTIDE SEQUENCE [LARGE SCALE GENOMIC DNA]</scope>
    <source>
        <strain evidence="1">DSM 265</strain>
    </source>
</reference>
<evidence type="ECO:0000313" key="1">
    <source>
        <dbReference type="EMBL" id="ABP36852.1"/>
    </source>
</evidence>
<proteinExistence type="predicted"/>
<dbReference type="eggNOG" id="ENOG5032620">
    <property type="taxonomic scope" value="Bacteria"/>
</dbReference>
<dbReference type="STRING" id="290318.Cvib_0837"/>
<accession>A4SEE3</accession>